<feature type="region of interest" description="Disordered" evidence="1">
    <location>
        <begin position="1"/>
        <end position="38"/>
    </location>
</feature>
<name>A0A4P9ZXA6_9FUNG</name>
<feature type="domain" description="Bacteriophage T5 Orf172 DNA-binding" evidence="2">
    <location>
        <begin position="431"/>
        <end position="481"/>
    </location>
</feature>
<evidence type="ECO:0000256" key="1">
    <source>
        <dbReference type="SAM" id="MobiDB-lite"/>
    </source>
</evidence>
<feature type="domain" description="Bacteriophage T5 Orf172 DNA-binding" evidence="2">
    <location>
        <begin position="233"/>
        <end position="286"/>
    </location>
</feature>
<gene>
    <name evidence="3" type="ORF">BJ085DRAFT_36060</name>
</gene>
<keyword evidence="4" id="KW-1185">Reference proteome</keyword>
<protein>
    <recommendedName>
        <fullName evidence="2">Bacteriophage T5 Orf172 DNA-binding domain-containing protein</fullName>
    </recommendedName>
</protein>
<dbReference type="AlphaFoldDB" id="A0A4P9ZXA6"/>
<proteinExistence type="predicted"/>
<dbReference type="Proteomes" id="UP000268162">
    <property type="component" value="Unassembled WGS sequence"/>
</dbReference>
<dbReference type="InterPro" id="IPR018306">
    <property type="entry name" value="Phage_T5_Orf172_DNA-bd"/>
</dbReference>
<reference evidence="4" key="1">
    <citation type="journal article" date="2018" name="Nat. Microbiol.">
        <title>Leveraging single-cell genomics to expand the fungal tree of life.</title>
        <authorList>
            <person name="Ahrendt S.R."/>
            <person name="Quandt C.A."/>
            <person name="Ciobanu D."/>
            <person name="Clum A."/>
            <person name="Salamov A."/>
            <person name="Andreopoulos B."/>
            <person name="Cheng J.F."/>
            <person name="Woyke T."/>
            <person name="Pelin A."/>
            <person name="Henrissat B."/>
            <person name="Reynolds N.K."/>
            <person name="Benny G.L."/>
            <person name="Smith M.E."/>
            <person name="James T.Y."/>
            <person name="Grigoriev I.V."/>
        </authorList>
    </citation>
    <scope>NUCLEOTIDE SEQUENCE [LARGE SCALE GENOMIC DNA]</scope>
    <source>
        <strain evidence="4">RSA 468</strain>
    </source>
</reference>
<evidence type="ECO:0000313" key="4">
    <source>
        <dbReference type="Proteomes" id="UP000268162"/>
    </source>
</evidence>
<dbReference type="InterPro" id="IPR053006">
    <property type="entry name" value="Meiosis_regulatory"/>
</dbReference>
<accession>A0A4P9ZXA6</accession>
<feature type="region of interest" description="Disordered" evidence="1">
    <location>
        <begin position="296"/>
        <end position="320"/>
    </location>
</feature>
<feature type="region of interest" description="Disordered" evidence="1">
    <location>
        <begin position="53"/>
        <end position="79"/>
    </location>
</feature>
<dbReference type="STRING" id="215637.A0A4P9ZXA6"/>
<feature type="compositionally biased region" description="Low complexity" evidence="1">
    <location>
        <begin position="301"/>
        <end position="320"/>
    </location>
</feature>
<feature type="region of interest" description="Disordered" evidence="1">
    <location>
        <begin position="373"/>
        <end position="435"/>
    </location>
</feature>
<dbReference type="EMBL" id="ML002418">
    <property type="protein sequence ID" value="RKP37998.1"/>
    <property type="molecule type" value="Genomic_DNA"/>
</dbReference>
<evidence type="ECO:0000259" key="2">
    <source>
        <dbReference type="Pfam" id="PF10544"/>
    </source>
</evidence>
<sequence length="529" mass="58608">MNALRDSLPRTDPEEGDDEKLNRQRGSPSAGSKDRLKKIGQYLHTGWDLVQAHRTNGQAPPSPSPSSKLSTPAPRPDFSDALTNLDLVPNTAHMASSTDDTRPLFFQAKRFQLPRFGDLLKTERPLYGEVRAAPKAGKFSVQCQALTKNGAGKHCSNRVTVDQDPRTNDWSDWGPAQLFCRLHQDASRLSDQIHIDISEGKFHGLVDPNLSVATKRALHAELERPPTQGDRPGFIYVYQLVTHEKPQGKFGVLSPDVTLKLKIGRSVDVERRMKQWKGQCGYELYMLEFFPAPVDQNSMNPPDGGSHSSPTSGSSPSSSSFKNLLASWSRKLQNKLVVVPNTKMSFSIPFLHTLPTALRDSLMSTVANSQLASQQAILPSPSRGVGRSGGSPRWRGSIESDDFTGDGYDSDGDDSGSRSTSTDSPRKSTSTSPTLANLPRCAYANKAERLIHLQLQNCRVEQTACATCRRIHKEWFEIKVSRSAFIGLDSEAGQDVSGWRLDPKVWFNLPIRQVVVHWLKYLQDQHGLV</sequence>
<evidence type="ECO:0000313" key="3">
    <source>
        <dbReference type="EMBL" id="RKP37998.1"/>
    </source>
</evidence>
<dbReference type="Pfam" id="PF10544">
    <property type="entry name" value="T5orf172"/>
    <property type="match status" value="2"/>
</dbReference>
<dbReference type="PANTHER" id="PTHR28094">
    <property type="entry name" value="MEIOTICALLY UP-REGULATED GENE 113 PROTEIN"/>
    <property type="match status" value="1"/>
</dbReference>
<organism evidence="3 4">
    <name type="scientific">Dimargaris cristalligena</name>
    <dbReference type="NCBI Taxonomy" id="215637"/>
    <lineage>
        <taxon>Eukaryota</taxon>
        <taxon>Fungi</taxon>
        <taxon>Fungi incertae sedis</taxon>
        <taxon>Zoopagomycota</taxon>
        <taxon>Kickxellomycotina</taxon>
        <taxon>Dimargaritomycetes</taxon>
        <taxon>Dimargaritales</taxon>
        <taxon>Dimargaritaceae</taxon>
        <taxon>Dimargaris</taxon>
    </lineage>
</organism>
<feature type="compositionally biased region" description="Acidic residues" evidence="1">
    <location>
        <begin position="399"/>
        <end position="414"/>
    </location>
</feature>
<feature type="compositionally biased region" description="Low complexity" evidence="1">
    <location>
        <begin position="379"/>
        <end position="397"/>
    </location>
</feature>
<dbReference type="PANTHER" id="PTHR28094:SF1">
    <property type="entry name" value="MEIOTICALLY UP-REGULATED GENE 113 PROTEIN"/>
    <property type="match status" value="1"/>
</dbReference>